<dbReference type="RefSeq" id="WP_189041063.1">
    <property type="nucleotide sequence ID" value="NZ_BMNB01000003.1"/>
</dbReference>
<dbReference type="Gene3D" id="3.40.630.30">
    <property type="match status" value="1"/>
</dbReference>
<dbReference type="SUPFAM" id="SSF55729">
    <property type="entry name" value="Acyl-CoA N-acyltransferases (Nat)"/>
    <property type="match status" value="1"/>
</dbReference>
<dbReference type="InterPro" id="IPR016181">
    <property type="entry name" value="Acyl_CoA_acyltransferase"/>
</dbReference>
<dbReference type="Proteomes" id="UP000608890">
    <property type="component" value="Unassembled WGS sequence"/>
</dbReference>
<dbReference type="Pfam" id="PF00583">
    <property type="entry name" value="Acetyltransf_1"/>
    <property type="match status" value="1"/>
</dbReference>
<organism evidence="2 3">
    <name type="scientific">Micromonospora sonchi</name>
    <dbReference type="NCBI Taxonomy" id="1763543"/>
    <lineage>
        <taxon>Bacteria</taxon>
        <taxon>Bacillati</taxon>
        <taxon>Actinomycetota</taxon>
        <taxon>Actinomycetes</taxon>
        <taxon>Micromonosporales</taxon>
        <taxon>Micromonosporaceae</taxon>
        <taxon>Micromonospora</taxon>
    </lineage>
</organism>
<reference evidence="2" key="1">
    <citation type="journal article" date="2014" name="Int. J. Syst. Evol. Microbiol.">
        <title>Complete genome sequence of Corynebacterium casei LMG S-19264T (=DSM 44701T), isolated from a smear-ripened cheese.</title>
        <authorList>
            <consortium name="US DOE Joint Genome Institute (JGI-PGF)"/>
            <person name="Walter F."/>
            <person name="Albersmeier A."/>
            <person name="Kalinowski J."/>
            <person name="Ruckert C."/>
        </authorList>
    </citation>
    <scope>NUCLEOTIDE SEQUENCE</scope>
    <source>
        <strain evidence="2">CGMCC 4.7312</strain>
    </source>
</reference>
<gene>
    <name evidence="2" type="ORF">GCM10011608_10180</name>
</gene>
<protein>
    <recommendedName>
        <fullName evidence="1">N-acetyltransferase domain-containing protein</fullName>
    </recommendedName>
</protein>
<dbReference type="GO" id="GO:0016747">
    <property type="term" value="F:acyltransferase activity, transferring groups other than amino-acyl groups"/>
    <property type="evidence" value="ECO:0007669"/>
    <property type="project" value="InterPro"/>
</dbReference>
<proteinExistence type="predicted"/>
<reference evidence="2" key="2">
    <citation type="submission" date="2020-09" db="EMBL/GenBank/DDBJ databases">
        <authorList>
            <person name="Sun Q."/>
            <person name="Zhou Y."/>
        </authorList>
    </citation>
    <scope>NUCLEOTIDE SEQUENCE</scope>
    <source>
        <strain evidence="2">CGMCC 4.7312</strain>
    </source>
</reference>
<evidence type="ECO:0000259" key="1">
    <source>
        <dbReference type="PROSITE" id="PS51186"/>
    </source>
</evidence>
<evidence type="ECO:0000313" key="2">
    <source>
        <dbReference type="EMBL" id="GGM27400.1"/>
    </source>
</evidence>
<dbReference type="PROSITE" id="PS51186">
    <property type="entry name" value="GNAT"/>
    <property type="match status" value="1"/>
</dbReference>
<evidence type="ECO:0000313" key="3">
    <source>
        <dbReference type="Proteomes" id="UP000608890"/>
    </source>
</evidence>
<comment type="caution">
    <text evidence="2">The sequence shown here is derived from an EMBL/GenBank/DDBJ whole genome shotgun (WGS) entry which is preliminary data.</text>
</comment>
<dbReference type="InterPro" id="IPR000182">
    <property type="entry name" value="GNAT_dom"/>
</dbReference>
<feature type="domain" description="N-acetyltransferase" evidence="1">
    <location>
        <begin position="9"/>
        <end position="174"/>
    </location>
</feature>
<sequence>MADLVWTLADAETATRHTDQIRDLYATVYAEPPYCEGPEHVAQFGRWWKGHLKQPGFALATARDGERLVGAVYGYTMPSGEWMEPDADEPPAELREAEKCFVVEWMALPGYRSKGVGRHLLSMLLQPRREPWAVLAANPAAPARRLYERMGWVQHGQIRPRAIPDMDVLVLRLNP</sequence>
<keyword evidence="3" id="KW-1185">Reference proteome</keyword>
<dbReference type="EMBL" id="BMNB01000003">
    <property type="protein sequence ID" value="GGM27400.1"/>
    <property type="molecule type" value="Genomic_DNA"/>
</dbReference>
<accession>A0A917WTT7</accession>
<dbReference type="AlphaFoldDB" id="A0A917WTT7"/>
<name>A0A917WTT7_9ACTN</name>